<dbReference type="InterPro" id="IPR018973">
    <property type="entry name" value="MZB"/>
</dbReference>
<dbReference type="SMART" id="SM00490">
    <property type="entry name" value="HELICc"/>
    <property type="match status" value="1"/>
</dbReference>
<organism evidence="5 6">
    <name type="scientific">Rhizobium meliloti</name>
    <name type="common">Ensifer meliloti</name>
    <name type="synonym">Sinorhizobium meliloti</name>
    <dbReference type="NCBI Taxonomy" id="382"/>
    <lineage>
        <taxon>Bacteria</taxon>
        <taxon>Pseudomonadati</taxon>
        <taxon>Pseudomonadota</taxon>
        <taxon>Alphaproteobacteria</taxon>
        <taxon>Hyphomicrobiales</taxon>
        <taxon>Rhizobiaceae</taxon>
        <taxon>Sinorhizobium/Ensifer group</taxon>
        <taxon>Sinorhizobium</taxon>
    </lineage>
</organism>
<dbReference type="PROSITE" id="PS51194">
    <property type="entry name" value="HELICASE_CTER"/>
    <property type="match status" value="1"/>
</dbReference>
<reference evidence="5 6" key="1">
    <citation type="submission" date="2017-06" db="EMBL/GenBank/DDBJ databases">
        <title>Ensifer strains isolated from leguminous trees and herbs display diverse denitrification phenotypes with some acting as strong N2O sinks.</title>
        <authorList>
            <person name="Woliy K."/>
            <person name="Mania D."/>
            <person name="Bakken L.R."/>
            <person name="Frostegard A."/>
        </authorList>
    </citation>
    <scope>NUCLEOTIDE SEQUENCE [LARGE SCALE GENOMIC DNA]</scope>
    <source>
        <strain evidence="5 6">AC50a</strain>
    </source>
</reference>
<dbReference type="GO" id="GO:0005524">
    <property type="term" value="F:ATP binding"/>
    <property type="evidence" value="ECO:0007669"/>
    <property type="project" value="UniProtKB-KW"/>
</dbReference>
<evidence type="ECO:0008006" key="7">
    <source>
        <dbReference type="Google" id="ProtNLM"/>
    </source>
</evidence>
<dbReference type="Proteomes" id="UP000231987">
    <property type="component" value="Unassembled WGS sequence"/>
</dbReference>
<evidence type="ECO:0000259" key="4">
    <source>
        <dbReference type="PROSITE" id="PS51194"/>
    </source>
</evidence>
<dbReference type="SUPFAM" id="SSF52540">
    <property type="entry name" value="P-loop containing nucleoside triphosphate hydrolases"/>
    <property type="match status" value="2"/>
</dbReference>
<evidence type="ECO:0000256" key="1">
    <source>
        <dbReference type="ARBA" id="ARBA00022741"/>
    </source>
</evidence>
<evidence type="ECO:0000313" key="6">
    <source>
        <dbReference type="Proteomes" id="UP000231987"/>
    </source>
</evidence>
<dbReference type="PANTHER" id="PTHR47957:SF3">
    <property type="entry name" value="ATP-DEPENDENT HELICASE HRQ1"/>
    <property type="match status" value="1"/>
</dbReference>
<evidence type="ECO:0000313" key="5">
    <source>
        <dbReference type="EMBL" id="PJR10678.1"/>
    </source>
</evidence>
<dbReference type="Pfam" id="PF00270">
    <property type="entry name" value="DEAD"/>
    <property type="match status" value="1"/>
</dbReference>
<dbReference type="GO" id="GO:0006289">
    <property type="term" value="P:nucleotide-excision repair"/>
    <property type="evidence" value="ECO:0007669"/>
    <property type="project" value="TreeGrafter"/>
</dbReference>
<name>A0A2J0YUQ8_RHIML</name>
<keyword evidence="1" id="KW-0547">Nucleotide-binding</keyword>
<dbReference type="InterPro" id="IPR001650">
    <property type="entry name" value="Helicase_C-like"/>
</dbReference>
<dbReference type="PANTHER" id="PTHR47957">
    <property type="entry name" value="ATP-DEPENDENT HELICASE HRQ1"/>
    <property type="match status" value="1"/>
</dbReference>
<dbReference type="Pfam" id="PF00271">
    <property type="entry name" value="Helicase_C"/>
    <property type="match status" value="1"/>
</dbReference>
<feature type="domain" description="Helicase ATP-binding" evidence="3">
    <location>
        <begin position="98"/>
        <end position="299"/>
    </location>
</feature>
<dbReference type="InterPro" id="IPR027417">
    <property type="entry name" value="P-loop_NTPase"/>
</dbReference>
<dbReference type="GO" id="GO:0043138">
    <property type="term" value="F:3'-5' DNA helicase activity"/>
    <property type="evidence" value="ECO:0007669"/>
    <property type="project" value="TreeGrafter"/>
</dbReference>
<dbReference type="Pfam" id="PF09369">
    <property type="entry name" value="MZB"/>
    <property type="match status" value="1"/>
</dbReference>
<proteinExistence type="predicted"/>
<evidence type="ECO:0000256" key="2">
    <source>
        <dbReference type="ARBA" id="ARBA00022840"/>
    </source>
</evidence>
<dbReference type="PROSITE" id="PS51192">
    <property type="entry name" value="HELICASE_ATP_BIND_1"/>
    <property type="match status" value="1"/>
</dbReference>
<gene>
    <name evidence="5" type="ORF">CEJ86_28910</name>
</gene>
<sequence>MGLLRSPEPEESCLTMLPSILARQVRVGIEDQLRASFSPSTKAFENIVEGFLNEPEALIKGPWLSLDMPFRRSGRAEFFPDVPLGFKPYKHQERAFERLSGPRPKSTLVATGTGSGKTECFLLPVLDSCAKAKGEPGIKAIIIYPMNALATDQARRIAKLIAKNPKLRGLRAGIYADERPQNASSAMTPTWIIDSREALVKNPPDILLTNYKMLDYMLVRPEEREIWEKNRSDTLRHLIVDELHTFDGAQGTDLASLIRRLKDRLKMRSGDLCCVGTSATLGGPEAIEDLVGYAREIFDEPFDASSVVLEDRQSVNEYLEDIQITALDVPSEDQITALVRKTDDLTPEELVRLAFGFWFRAQPPRDVSTTHCRVSLGHMLDGHVFFQTLLKILKGRPRSYDDIKEEFRRNKLYRGLGDDHLDALVDTLTALIAHARRIYPDAVDDSGKAIPMPFFNVRHQLWLRELRRMVANVGTTPRLQHHDDLGFEEQQRALPVIHCRACGGAGWATVTPNDERRPLAAELQEIYGAYFGYSDRLRFIFRESPVPRTKRRVVGQTRSAWLCTECLVPHYGETCPEGGCGSCRASMDKLIEVYVHKPGRLTDEKFRVDHDCTFCGAPNGLGILGAQSVTLVTGMVATMFGSDHNDDPKLLTFSDSVQDAAHRAGVLQARNASNVFRAGLSRFVCEAVAPNMEAVEAEAPKAMQKALGDNTPDSDFVATYLPADMEWRNDYKALLATDELPPESKLPEYLKQRLAWESFAELTFRSRLGATVERTGLVAPHADLSLVEPLCEEIAARMRNDLGMASDAISQEDLLRFLIGLLDHMRARGAVATDITKLYVAREANWYAVVRAHPHGRSLPQYAPAAPKPMFPSNRVLKGFEPVATDGIGGWYVPWFLKWFEHRLVLTGDLYRDFYNLMFKVLENRNIVERLPIGVGKDVAATCAWGLKPGSVRVHAKSATVRCDTCGNQHHIPAGQEFINIWTGMRCTRVGCEGSMGLDGDARRNRFRTRILTKGRIKRVIAAEHTGLLGREQRQEVERRFMTDDRKTWYPNLLAATPTLEMGINIGDLSTLVLCSVPPEQANYVQRIGRTGRRDGNSLNVTVATARPHDMWYWTDPEEMISGKVRIPGVHLKAVAILKRQFAAYTLDRWVSEAGAGVKSYGKVRDALNAITARNQNAFPLFWFKFVEEEAESLFNDFCRLFPRLLEDTEALGALRAFAFGGENDSLAYAVANEFAGVTAEIAAIQVRMDAASAMAKKLKAEQPPPTDLKERLEALDREKRALGMIKREINSGDIVGFLTDRGILPNYLFPEQGVTLKSILYRTEVASEEDKAPTITEYMRPAAAALGEFAPSALFYADSRKLKIDQIDLSASPIEHWRVCPDCTHMALAQAETTEEACPCCGSKMWADKGARRPMIRLKQVFAVGNDRNTRIGDDGDERETRYFDRDYLPAFERNQIGDAYAVEDGALPFAFEHLRRCTFREVNFGENGDTPSGQKVAGERRLGHGFSLCRSCGRVQDPNEIRRMRRDGSKKGLHQPRCQEVNSEDDGTYVSVVYLYREFTSEAIRYLLPLASSKDHDKVKSLRAAMDLGLRLHFKGKVDHLRTSLVETADGPLTRRYLYLYDTVPGGTGYLKQLATRPDEMGGVFALALAHMRDCVCNTDPRKDGCPRCIRSHASTFGRGEVSRDTASGIIAELLADWDKLRPVDNVDGVKLNKALESELEAMFVARFRENVQGAGGKFIKAVVNAQPGFFIKHGEGEWRLQPQVDLIKHFPGVPKTRADFVLWPAVPTPGCKPVAIYLDGWQWHHDRIRNDLRVRQELIRSGHVLVWSLTWADVETASGGEAKKHFWDPSSSLPGDMLKRLMDGEQTLTDLKAVLEAAPFDHFLRFVRCPDMTAWEGRACALSTGLFLSSMQAGKDSKAVMAATEEFSGDAGRATLEAMPNTPLYGQRLDKGLGCVTVAVEQPWRPPGWPEGRTLTTVVGFEHRLAQSPDAKKTWNGALRLLNLLQFGGPLYVGCTEEIGLDPAPRPAPEQEDAYSEAWADVERLVLAELLPLVRKLRQKAPPLVPPEALYEVADEEGNAIGTLELAWPGQKKGIVVDPELAALFLGWTIIVYAGQDNNFDDDSVGEPA</sequence>
<dbReference type="GO" id="GO:0036297">
    <property type="term" value="P:interstrand cross-link repair"/>
    <property type="evidence" value="ECO:0007669"/>
    <property type="project" value="TreeGrafter"/>
</dbReference>
<accession>A0A2J0YUQ8</accession>
<dbReference type="InterPro" id="IPR011545">
    <property type="entry name" value="DEAD/DEAH_box_helicase_dom"/>
</dbReference>
<feature type="domain" description="Helicase C-terminal" evidence="4">
    <location>
        <begin position="973"/>
        <end position="1136"/>
    </location>
</feature>
<keyword evidence="2" id="KW-0067">ATP-binding</keyword>
<dbReference type="InterPro" id="IPR014001">
    <property type="entry name" value="Helicase_ATP-bd"/>
</dbReference>
<dbReference type="GO" id="GO:0003676">
    <property type="term" value="F:nucleic acid binding"/>
    <property type="evidence" value="ECO:0007669"/>
    <property type="project" value="InterPro"/>
</dbReference>
<dbReference type="SMART" id="SM00487">
    <property type="entry name" value="DEXDc"/>
    <property type="match status" value="1"/>
</dbReference>
<dbReference type="Gene3D" id="3.40.50.300">
    <property type="entry name" value="P-loop containing nucleotide triphosphate hydrolases"/>
    <property type="match status" value="2"/>
</dbReference>
<comment type="caution">
    <text evidence="5">The sequence shown here is derived from an EMBL/GenBank/DDBJ whole genome shotgun (WGS) entry which is preliminary data.</text>
</comment>
<dbReference type="EMBL" id="NJGD01000022">
    <property type="protein sequence ID" value="PJR10678.1"/>
    <property type="molecule type" value="Genomic_DNA"/>
</dbReference>
<evidence type="ECO:0000259" key="3">
    <source>
        <dbReference type="PROSITE" id="PS51192"/>
    </source>
</evidence>
<protein>
    <recommendedName>
        <fullName evidence="7">DEAD/DEAH box helicase</fullName>
    </recommendedName>
</protein>